<reference evidence="2" key="1">
    <citation type="submission" date="2022-10" db="EMBL/GenBank/DDBJ databases">
        <title>Culturing micro-colonial fungi from biological soil crusts in the Mojave desert and describing Neophaeococcomyces mojavensis, and introducing the new genera and species Taxawa tesnikishii.</title>
        <authorList>
            <person name="Kurbessoian T."/>
            <person name="Stajich J.E."/>
        </authorList>
    </citation>
    <scope>NUCLEOTIDE SEQUENCE</scope>
    <source>
        <strain evidence="2">TK_41</strain>
    </source>
</reference>
<keyword evidence="1" id="KW-0812">Transmembrane</keyword>
<evidence type="ECO:0008006" key="4">
    <source>
        <dbReference type="Google" id="ProtNLM"/>
    </source>
</evidence>
<feature type="transmembrane region" description="Helical" evidence="1">
    <location>
        <begin position="190"/>
        <end position="212"/>
    </location>
</feature>
<feature type="transmembrane region" description="Helical" evidence="1">
    <location>
        <begin position="157"/>
        <end position="178"/>
    </location>
</feature>
<keyword evidence="1" id="KW-0472">Membrane</keyword>
<feature type="transmembrane region" description="Helical" evidence="1">
    <location>
        <begin position="107"/>
        <end position="126"/>
    </location>
</feature>
<feature type="transmembrane region" description="Helical" evidence="1">
    <location>
        <begin position="219"/>
        <end position="236"/>
    </location>
</feature>
<comment type="caution">
    <text evidence="2">The sequence shown here is derived from an EMBL/GenBank/DDBJ whole genome shotgun (WGS) entry which is preliminary data.</text>
</comment>
<dbReference type="Proteomes" id="UP001172673">
    <property type="component" value="Unassembled WGS sequence"/>
</dbReference>
<protein>
    <recommendedName>
        <fullName evidence="4">ATP synthase F0</fullName>
    </recommendedName>
</protein>
<dbReference type="EMBL" id="JAPDRK010000008">
    <property type="protein sequence ID" value="KAJ9609700.1"/>
    <property type="molecule type" value="Genomic_DNA"/>
</dbReference>
<feature type="transmembrane region" description="Helical" evidence="1">
    <location>
        <begin position="77"/>
        <end position="95"/>
    </location>
</feature>
<sequence>MAISDYNPFAKREEFSRTNLLAYKILTIVSWLLLVIFGAIYTFQKPGDCSKHHHCHTIWGQNNHNPSGFSVNSVLTSIYWVVVLIFQAHYVRFLWSAEKDYVTSAANVGSHFILHNLLTFGFIMFWVRGMFWQGELFLIINLFNLTFLYFGHSATPLIIHAPIVSAPLAWNYVAILWNGAAMVGHGRTSLAAHVVANLFIWGLLMLGLFFLAVFKDYTIGIELAILALSLAFGQIATKPVALQWIFAFVIAGVLFVLSIAVAAPKLFGADRSARQEGAIVSEDRERAPLLDDRE</sequence>
<gene>
    <name evidence="2" type="ORF">H2200_006028</name>
</gene>
<accession>A0AA38XAS8</accession>
<dbReference type="InterPro" id="IPR013920">
    <property type="entry name" value="DUF1774_fun"/>
</dbReference>
<dbReference type="AlphaFoldDB" id="A0AA38XAS8"/>
<feature type="transmembrane region" description="Helical" evidence="1">
    <location>
        <begin position="132"/>
        <end position="150"/>
    </location>
</feature>
<proteinExistence type="predicted"/>
<name>A0AA38XAS8_9EURO</name>
<feature type="transmembrane region" description="Helical" evidence="1">
    <location>
        <begin position="21"/>
        <end position="43"/>
    </location>
</feature>
<organism evidence="2 3">
    <name type="scientific">Cladophialophora chaetospira</name>
    <dbReference type="NCBI Taxonomy" id="386627"/>
    <lineage>
        <taxon>Eukaryota</taxon>
        <taxon>Fungi</taxon>
        <taxon>Dikarya</taxon>
        <taxon>Ascomycota</taxon>
        <taxon>Pezizomycotina</taxon>
        <taxon>Eurotiomycetes</taxon>
        <taxon>Chaetothyriomycetidae</taxon>
        <taxon>Chaetothyriales</taxon>
        <taxon>Herpotrichiellaceae</taxon>
        <taxon>Cladophialophora</taxon>
    </lineage>
</organism>
<dbReference type="PANTHER" id="PTHR37992:SF1">
    <property type="entry name" value="DUF1774-DOMAIN-CONTAINING PROTEIN"/>
    <property type="match status" value="1"/>
</dbReference>
<dbReference type="Pfam" id="PF08611">
    <property type="entry name" value="DUF1774"/>
    <property type="match status" value="1"/>
</dbReference>
<evidence type="ECO:0000256" key="1">
    <source>
        <dbReference type="SAM" id="Phobius"/>
    </source>
</evidence>
<keyword evidence="1" id="KW-1133">Transmembrane helix</keyword>
<evidence type="ECO:0000313" key="3">
    <source>
        <dbReference type="Proteomes" id="UP001172673"/>
    </source>
</evidence>
<dbReference type="PANTHER" id="PTHR37992">
    <property type="entry name" value="EXPRESSED PROTEIN"/>
    <property type="match status" value="1"/>
</dbReference>
<feature type="transmembrane region" description="Helical" evidence="1">
    <location>
        <begin position="242"/>
        <end position="263"/>
    </location>
</feature>
<keyword evidence="3" id="KW-1185">Reference proteome</keyword>
<evidence type="ECO:0000313" key="2">
    <source>
        <dbReference type="EMBL" id="KAJ9609700.1"/>
    </source>
</evidence>